<dbReference type="EMBL" id="JAWJWE010000004">
    <property type="protein sequence ID" value="KAK6636927.1"/>
    <property type="molecule type" value="Genomic_DNA"/>
</dbReference>
<proteinExistence type="predicted"/>
<accession>A0AAN8S0L5</accession>
<gene>
    <name evidence="1" type="ORF">RUM43_010591</name>
</gene>
<organism evidence="1 2">
    <name type="scientific">Polyplax serrata</name>
    <name type="common">Common mouse louse</name>
    <dbReference type="NCBI Taxonomy" id="468196"/>
    <lineage>
        <taxon>Eukaryota</taxon>
        <taxon>Metazoa</taxon>
        <taxon>Ecdysozoa</taxon>
        <taxon>Arthropoda</taxon>
        <taxon>Hexapoda</taxon>
        <taxon>Insecta</taxon>
        <taxon>Pterygota</taxon>
        <taxon>Neoptera</taxon>
        <taxon>Paraneoptera</taxon>
        <taxon>Psocodea</taxon>
        <taxon>Troctomorpha</taxon>
        <taxon>Phthiraptera</taxon>
        <taxon>Anoplura</taxon>
        <taxon>Polyplacidae</taxon>
        <taxon>Polyplax</taxon>
    </lineage>
</organism>
<evidence type="ECO:0000313" key="2">
    <source>
        <dbReference type="Proteomes" id="UP001372834"/>
    </source>
</evidence>
<reference evidence="1 2" key="1">
    <citation type="submission" date="2023-10" db="EMBL/GenBank/DDBJ databases">
        <title>Genomes of two closely related lineages of the louse Polyplax serrata with different host specificities.</title>
        <authorList>
            <person name="Martinu J."/>
            <person name="Tarabai H."/>
            <person name="Stefka J."/>
            <person name="Hypsa V."/>
        </authorList>
    </citation>
    <scope>NUCLEOTIDE SEQUENCE [LARGE SCALE GENOMIC DNA]</scope>
    <source>
        <strain evidence="1">HR10_N</strain>
    </source>
</reference>
<sequence length="159" mass="18948">MLSDYRRRTCHEKEVEEGGKAWVYRMKIEADEWQYKTEYYERMKKMASREHVGRLGGRGTNSSLLREQSSVEIVCLTGFGKDRVIKQKNEKKLRDNVGYFVECKRLAKLEKEANLLFEPTYLYHGYAPEIRKQNQMRQQRESPNALLLRQIPIFCSFEI</sequence>
<comment type="caution">
    <text evidence="1">The sequence shown here is derived from an EMBL/GenBank/DDBJ whole genome shotgun (WGS) entry which is preliminary data.</text>
</comment>
<evidence type="ECO:0000313" key="1">
    <source>
        <dbReference type="EMBL" id="KAK6636927.1"/>
    </source>
</evidence>
<name>A0AAN8S0L5_POLSC</name>
<protein>
    <submittedName>
        <fullName evidence="1">Uncharacterized protein</fullName>
    </submittedName>
</protein>
<dbReference type="AlphaFoldDB" id="A0AAN8S0L5"/>
<dbReference type="Proteomes" id="UP001372834">
    <property type="component" value="Unassembled WGS sequence"/>
</dbReference>